<name>A0A1I4AZE2_9GAMM</name>
<dbReference type="InterPro" id="IPR021733">
    <property type="entry name" value="DUF3304"/>
</dbReference>
<accession>A0A1I4AZE2</accession>
<feature type="chain" id="PRO_5046882603" description="DUF3304 domain-containing protein" evidence="1">
    <location>
        <begin position="28"/>
        <end position="174"/>
    </location>
</feature>
<evidence type="ECO:0000313" key="2">
    <source>
        <dbReference type="EMBL" id="SFK61059.1"/>
    </source>
</evidence>
<evidence type="ECO:0000256" key="1">
    <source>
        <dbReference type="SAM" id="SignalP"/>
    </source>
</evidence>
<sequence>MKKKAFDWLYKGLFFIVAAILSGCSQAKSDDGYTAGDLRAVNHVEGQGINGFSVNGYHVPGLGGGYCCIMLPEKWTPDLKARVEWEVDPNPNVILPPLGTDEFRKAYEQHRTKYQQYSAIVNIPQFGKERCGLTVHFLPCNKVKVTTVCSGYGTENYPIKEPLNMKEPPACPVK</sequence>
<dbReference type="Pfam" id="PF11745">
    <property type="entry name" value="DUF3304"/>
    <property type="match status" value="1"/>
</dbReference>
<evidence type="ECO:0008006" key="4">
    <source>
        <dbReference type="Google" id="ProtNLM"/>
    </source>
</evidence>
<gene>
    <name evidence="2" type="ORF">SAMN05518863_108189</name>
</gene>
<proteinExistence type="predicted"/>
<organism evidence="2 3">
    <name type="scientific">Candidatus Pantoea symbiotica</name>
    <dbReference type="NCBI Taxonomy" id="1884370"/>
    <lineage>
        <taxon>Bacteria</taxon>
        <taxon>Pseudomonadati</taxon>
        <taxon>Pseudomonadota</taxon>
        <taxon>Gammaproteobacteria</taxon>
        <taxon>Enterobacterales</taxon>
        <taxon>Erwiniaceae</taxon>
        <taxon>Pantoea</taxon>
    </lineage>
</organism>
<dbReference type="RefSeq" id="WP_008103774.1">
    <property type="nucleotide sequence ID" value="NZ_FOSD01000008.1"/>
</dbReference>
<protein>
    <recommendedName>
        <fullName evidence="4">DUF3304 domain-containing protein</fullName>
    </recommendedName>
</protein>
<dbReference type="PROSITE" id="PS51257">
    <property type="entry name" value="PROKAR_LIPOPROTEIN"/>
    <property type="match status" value="1"/>
</dbReference>
<dbReference type="Proteomes" id="UP000198841">
    <property type="component" value="Unassembled WGS sequence"/>
</dbReference>
<keyword evidence="1" id="KW-0732">Signal</keyword>
<feature type="signal peptide" evidence="1">
    <location>
        <begin position="1"/>
        <end position="27"/>
    </location>
</feature>
<comment type="caution">
    <text evidence="2">The sequence shown here is derived from an EMBL/GenBank/DDBJ whole genome shotgun (WGS) entry which is preliminary data.</text>
</comment>
<keyword evidence="3" id="KW-1185">Reference proteome</keyword>
<evidence type="ECO:0000313" key="3">
    <source>
        <dbReference type="Proteomes" id="UP000198841"/>
    </source>
</evidence>
<dbReference type="EMBL" id="FOSD01000008">
    <property type="protein sequence ID" value="SFK61059.1"/>
    <property type="molecule type" value="Genomic_DNA"/>
</dbReference>
<reference evidence="2 3" key="1">
    <citation type="submission" date="2016-10" db="EMBL/GenBank/DDBJ databases">
        <authorList>
            <person name="Varghese N."/>
            <person name="Submissions S."/>
        </authorList>
    </citation>
    <scope>NUCLEOTIDE SEQUENCE [LARGE SCALE GENOMIC DNA]</scope>
    <source>
        <strain evidence="2 3">YR512</strain>
    </source>
</reference>